<keyword evidence="4" id="KW-1185">Reference proteome</keyword>
<dbReference type="InterPro" id="IPR007157">
    <property type="entry name" value="PspA_VIPP1"/>
</dbReference>
<name>A0A430HTT3_9BURK</name>
<organism evidence="3 4">
    <name type="scientific">Massilia atriviolacea</name>
    <dbReference type="NCBI Taxonomy" id="2495579"/>
    <lineage>
        <taxon>Bacteria</taxon>
        <taxon>Pseudomonadati</taxon>
        <taxon>Pseudomonadota</taxon>
        <taxon>Betaproteobacteria</taxon>
        <taxon>Burkholderiales</taxon>
        <taxon>Oxalobacteraceae</taxon>
        <taxon>Telluria group</taxon>
        <taxon>Massilia</taxon>
    </lineage>
</organism>
<evidence type="ECO:0000256" key="1">
    <source>
        <dbReference type="ARBA" id="ARBA00043985"/>
    </source>
</evidence>
<sequence>MAVFSKILTMLRGDVHAIGQSIVDNNANRIYEQEIVEAKAHVASARQDLTAVMAKEMQASREIARLQGELRRYESLALEALQKDHGALAEEVAGKVADIEVAIAGQSAVRDDLAGHIARLKDLIRGAEALLRDHERELAMAKTTESVYRATATISSSMGNSGSKLMSAKESLERIKQRHQDTADRMQAADALDGEFGDKALERKLAAAGIGDAPNRKADVMARLQQRAAIAASAAADGGDKPA</sequence>
<dbReference type="AlphaFoldDB" id="A0A430HTT3"/>
<dbReference type="PANTHER" id="PTHR31088">
    <property type="entry name" value="MEMBRANE-ASSOCIATED PROTEIN VIPP1, CHLOROPLASTIC"/>
    <property type="match status" value="1"/>
</dbReference>
<accession>A0A430HTT3</accession>
<reference evidence="3 4" key="1">
    <citation type="submission" date="2018-12" db="EMBL/GenBank/DDBJ databases">
        <authorList>
            <person name="Yang E."/>
        </authorList>
    </citation>
    <scope>NUCLEOTIDE SEQUENCE [LARGE SCALE GENOMIC DNA]</scope>
    <source>
        <strain evidence="3 4">SOD</strain>
    </source>
</reference>
<dbReference type="PANTHER" id="PTHR31088:SF9">
    <property type="entry name" value="PHAGE SHOCK PROTEIN A"/>
    <property type="match status" value="1"/>
</dbReference>
<dbReference type="OrthoDB" id="8844617at2"/>
<comment type="similarity">
    <text evidence="1">Belongs to the PspA/Vipp/IM30 family.</text>
</comment>
<evidence type="ECO:0000313" key="4">
    <source>
        <dbReference type="Proteomes" id="UP000278085"/>
    </source>
</evidence>
<keyword evidence="2" id="KW-0175">Coiled coil</keyword>
<dbReference type="EMBL" id="RXLQ01000001">
    <property type="protein sequence ID" value="RSZ60875.1"/>
    <property type="molecule type" value="Genomic_DNA"/>
</dbReference>
<dbReference type="RefSeq" id="WP_126072259.1">
    <property type="nucleotide sequence ID" value="NZ_CP051166.1"/>
</dbReference>
<feature type="coiled-coil region" evidence="2">
    <location>
        <begin position="28"/>
        <end position="83"/>
    </location>
</feature>
<proteinExistence type="inferred from homology"/>
<dbReference type="Proteomes" id="UP000278085">
    <property type="component" value="Unassembled WGS sequence"/>
</dbReference>
<feature type="coiled-coil region" evidence="2">
    <location>
        <begin position="117"/>
        <end position="189"/>
    </location>
</feature>
<protein>
    <submittedName>
        <fullName evidence="3">PspA/IM30 family protein</fullName>
    </submittedName>
</protein>
<comment type="caution">
    <text evidence="3">The sequence shown here is derived from an EMBL/GenBank/DDBJ whole genome shotgun (WGS) entry which is preliminary data.</text>
</comment>
<gene>
    <name evidence="3" type="ORF">EJB06_01685</name>
</gene>
<evidence type="ECO:0000256" key="2">
    <source>
        <dbReference type="SAM" id="Coils"/>
    </source>
</evidence>
<evidence type="ECO:0000313" key="3">
    <source>
        <dbReference type="EMBL" id="RSZ60875.1"/>
    </source>
</evidence>
<dbReference type="Pfam" id="PF04012">
    <property type="entry name" value="PspA_IM30"/>
    <property type="match status" value="1"/>
</dbReference>